<protein>
    <submittedName>
        <fullName evidence="2">RNA1 polyprotein</fullName>
    </submittedName>
</protein>
<sequence>MTFYLIVNIIYVLIIKMRDSDSVEDFVGPSSQKSKPATPSSKRKAAVPTSSKGEGSKKKKGDDDAKKELPSTKFLKLDSDDEEEEEEDLSSKRDWMMVERKADGTRFSPGQPTSPLERGYANRAIQLREDRPVPVWWKITQSLDTRGCRINEGDSKLRHFYCQLAREGDDEVMGSQESTTSELTPLTPEVVTGNYPPLTAAERGIAEAKIIQAGEEGLRIPGLKSKVVYSPPNQNRTYGLFSLVSLAGSGGRFICAVISNCVRIKSTTMEPIPKCELHKGEQVGFVLCQFTDDANKKNDVILHAIASFTYIYGDEKGKNNNATRAIMSQNLNKTHSGWTIYSEERKSAKKPTPVLKELETRRRYYDEDDEYGLMKVYAARQTTTLFKMLLWPDTTIKIICLNTMINFPNGAYKELVEEMDICGLELKIHDKLSSSAAAALNLEPAQEIPFLLRAEQGESIEELLTRGRQEKKGEKVAALYFVSNTYVIYAGQALSGKVHMKQSPSDPVIDYKNNKPPSHPDYKNVPIGLVREGERYRWEFHLHMCALIASLLQLKNSITSKDFKPLGVGHPICINRQANSNYVDKNSWGIINGYLMKKFSVAVYLGPKQIID</sequence>
<feature type="compositionally biased region" description="Basic and acidic residues" evidence="1">
    <location>
        <begin position="54"/>
        <end position="78"/>
    </location>
</feature>
<accession>A0A226CXL1</accession>
<dbReference type="Proteomes" id="UP000198287">
    <property type="component" value="Unassembled WGS sequence"/>
</dbReference>
<evidence type="ECO:0000313" key="3">
    <source>
        <dbReference type="Proteomes" id="UP000198287"/>
    </source>
</evidence>
<evidence type="ECO:0000313" key="2">
    <source>
        <dbReference type="EMBL" id="OXA37268.1"/>
    </source>
</evidence>
<gene>
    <name evidence="2" type="ORF">Fcan01_27951</name>
</gene>
<dbReference type="EMBL" id="LNIX01000060">
    <property type="protein sequence ID" value="OXA37268.1"/>
    <property type="molecule type" value="Genomic_DNA"/>
</dbReference>
<proteinExistence type="predicted"/>
<organism evidence="2 3">
    <name type="scientific">Folsomia candida</name>
    <name type="common">Springtail</name>
    <dbReference type="NCBI Taxonomy" id="158441"/>
    <lineage>
        <taxon>Eukaryota</taxon>
        <taxon>Metazoa</taxon>
        <taxon>Ecdysozoa</taxon>
        <taxon>Arthropoda</taxon>
        <taxon>Hexapoda</taxon>
        <taxon>Collembola</taxon>
        <taxon>Entomobryomorpha</taxon>
        <taxon>Isotomoidea</taxon>
        <taxon>Isotomidae</taxon>
        <taxon>Proisotominae</taxon>
        <taxon>Folsomia</taxon>
    </lineage>
</organism>
<feature type="compositionally biased region" description="Polar residues" evidence="1">
    <location>
        <begin position="29"/>
        <end position="40"/>
    </location>
</feature>
<comment type="caution">
    <text evidence="2">The sequence shown here is derived from an EMBL/GenBank/DDBJ whole genome shotgun (WGS) entry which is preliminary data.</text>
</comment>
<feature type="region of interest" description="Disordered" evidence="1">
    <location>
        <begin position="24"/>
        <end position="95"/>
    </location>
</feature>
<name>A0A226CXL1_FOLCA</name>
<keyword evidence="3" id="KW-1185">Reference proteome</keyword>
<reference evidence="2 3" key="1">
    <citation type="submission" date="2015-12" db="EMBL/GenBank/DDBJ databases">
        <title>The genome of Folsomia candida.</title>
        <authorList>
            <person name="Faddeeva A."/>
            <person name="Derks M.F."/>
            <person name="Anvar Y."/>
            <person name="Smit S."/>
            <person name="Van Straalen N."/>
            <person name="Roelofs D."/>
        </authorList>
    </citation>
    <scope>NUCLEOTIDE SEQUENCE [LARGE SCALE GENOMIC DNA]</scope>
    <source>
        <strain evidence="2 3">VU population</strain>
        <tissue evidence="2">Whole body</tissue>
    </source>
</reference>
<dbReference type="AlphaFoldDB" id="A0A226CXL1"/>
<feature type="compositionally biased region" description="Acidic residues" evidence="1">
    <location>
        <begin position="79"/>
        <end position="88"/>
    </location>
</feature>
<evidence type="ECO:0000256" key="1">
    <source>
        <dbReference type="SAM" id="MobiDB-lite"/>
    </source>
</evidence>